<organism evidence="7 8">
    <name type="scientific">Peptoniphilus koenoeneniae</name>
    <dbReference type="NCBI Taxonomy" id="507751"/>
    <lineage>
        <taxon>Bacteria</taxon>
        <taxon>Bacillati</taxon>
        <taxon>Bacillota</taxon>
        <taxon>Tissierellia</taxon>
        <taxon>Tissierellales</taxon>
        <taxon>Peptoniphilaceae</taxon>
        <taxon>Peptoniphilus</taxon>
    </lineage>
</organism>
<keyword evidence="8" id="KW-1185">Reference proteome</keyword>
<feature type="binding site" evidence="4">
    <location>
        <position position="109"/>
    </location>
    <ligand>
        <name>substrate</name>
    </ligand>
</feature>
<gene>
    <name evidence="4" type="primary">truA</name>
    <name evidence="7" type="ORF">J2S72_000190</name>
</gene>
<comment type="subunit">
    <text evidence="4">Homodimer.</text>
</comment>
<comment type="function">
    <text evidence="4">Formation of pseudouridine at positions 38, 39 and 40 in the anticodon stem and loop of transfer RNAs.</text>
</comment>
<dbReference type="PIRSF" id="PIRSF001430">
    <property type="entry name" value="tRNA_psdUrid_synth"/>
    <property type="match status" value="1"/>
</dbReference>
<protein>
    <recommendedName>
        <fullName evidence="4">tRNA pseudouridine synthase A</fullName>
        <ecNumber evidence="4">5.4.99.12</ecNumber>
    </recommendedName>
    <alternativeName>
        <fullName evidence="4">tRNA pseudouridine(38-40) synthase</fullName>
    </alternativeName>
    <alternativeName>
        <fullName evidence="4">tRNA pseudouridylate synthase I</fullName>
    </alternativeName>
    <alternativeName>
        <fullName evidence="4">tRNA-uridine isomerase I</fullName>
    </alternativeName>
</protein>
<dbReference type="Proteomes" id="UP001236559">
    <property type="component" value="Unassembled WGS sequence"/>
</dbReference>
<dbReference type="RefSeq" id="WP_023056285.1">
    <property type="nucleotide sequence ID" value="NZ_JAUSTN010000001.1"/>
</dbReference>
<keyword evidence="3 4" id="KW-0413">Isomerase</keyword>
<dbReference type="InterPro" id="IPR020097">
    <property type="entry name" value="PsdUridine_synth_TruA_a/b_dom"/>
</dbReference>
<comment type="caution">
    <text evidence="7">The sequence shown here is derived from an EMBL/GenBank/DDBJ whole genome shotgun (WGS) entry which is preliminary data.</text>
</comment>
<dbReference type="EC" id="5.4.99.12" evidence="4"/>
<evidence type="ECO:0000256" key="5">
    <source>
        <dbReference type="RuleBase" id="RU003792"/>
    </source>
</evidence>
<evidence type="ECO:0000313" key="8">
    <source>
        <dbReference type="Proteomes" id="UP001236559"/>
    </source>
</evidence>
<dbReference type="Gene3D" id="3.30.70.580">
    <property type="entry name" value="Pseudouridine synthase I, catalytic domain, N-terminal subdomain"/>
    <property type="match status" value="1"/>
</dbReference>
<reference evidence="7 8" key="1">
    <citation type="submission" date="2023-07" db="EMBL/GenBank/DDBJ databases">
        <title>Genomic Encyclopedia of Type Strains, Phase IV (KMG-IV): sequencing the most valuable type-strain genomes for metagenomic binning, comparative biology and taxonomic classification.</title>
        <authorList>
            <person name="Goeker M."/>
        </authorList>
    </citation>
    <scope>NUCLEOTIDE SEQUENCE [LARGE SCALE GENOMIC DNA]</scope>
    <source>
        <strain evidence="7 8">DSM 22616</strain>
    </source>
</reference>
<evidence type="ECO:0000259" key="6">
    <source>
        <dbReference type="Pfam" id="PF01416"/>
    </source>
</evidence>
<keyword evidence="2 4" id="KW-0819">tRNA processing</keyword>
<evidence type="ECO:0000256" key="4">
    <source>
        <dbReference type="HAMAP-Rule" id="MF_00171"/>
    </source>
</evidence>
<evidence type="ECO:0000256" key="1">
    <source>
        <dbReference type="ARBA" id="ARBA00009375"/>
    </source>
</evidence>
<dbReference type="Gene3D" id="3.30.70.660">
    <property type="entry name" value="Pseudouridine synthase I, catalytic domain, C-terminal subdomain"/>
    <property type="match status" value="1"/>
</dbReference>
<evidence type="ECO:0000256" key="2">
    <source>
        <dbReference type="ARBA" id="ARBA00022694"/>
    </source>
</evidence>
<comment type="catalytic activity">
    <reaction evidence="4 5">
        <text>uridine(38/39/40) in tRNA = pseudouridine(38/39/40) in tRNA</text>
        <dbReference type="Rhea" id="RHEA:22376"/>
        <dbReference type="Rhea" id="RHEA-COMP:10085"/>
        <dbReference type="Rhea" id="RHEA-COMP:10087"/>
        <dbReference type="ChEBI" id="CHEBI:65314"/>
        <dbReference type="ChEBI" id="CHEBI:65315"/>
        <dbReference type="EC" id="5.4.99.12"/>
    </reaction>
</comment>
<evidence type="ECO:0000313" key="7">
    <source>
        <dbReference type="EMBL" id="MDQ0274194.1"/>
    </source>
</evidence>
<dbReference type="CDD" id="cd02570">
    <property type="entry name" value="PseudoU_synth_EcTruA"/>
    <property type="match status" value="1"/>
</dbReference>
<sequence>MNIRLKVTYDGTKFYGFQKQPKLKTVEGVLTKAVEDTVKHKVKLFYSGRTDRGVHALGQYVNFYSNTTIDLGNLPRVINFHLPNEISVIEAKLVKDDFHCRYNSIEKHYRYVIFNGKYKNALFYNRSWHYPFKIDEDKLKKSLECLIGEHDFKSFMGRDAIVKDTIRTLYRIDVKKENNFIYIDFYGKSFLKNMIRIIVGTAVQIASSDRDVNLMREALYAKERKYAGLTAPPHGLYLMNIRFDEEK</sequence>
<comment type="caution">
    <text evidence="4">Lacks conserved residue(s) required for the propagation of feature annotation.</text>
</comment>
<feature type="domain" description="Pseudouridine synthase I TruA alpha/beta" evidence="6">
    <location>
        <begin position="8"/>
        <end position="103"/>
    </location>
</feature>
<name>A0ABU0ASF9_9FIRM</name>
<feature type="active site" description="Nucleophile" evidence="4">
    <location>
        <position position="51"/>
    </location>
</feature>
<dbReference type="PANTHER" id="PTHR11142:SF0">
    <property type="entry name" value="TRNA PSEUDOURIDINE SYNTHASE-LIKE 1"/>
    <property type="match status" value="1"/>
</dbReference>
<proteinExistence type="inferred from homology"/>
<dbReference type="InterPro" id="IPR020094">
    <property type="entry name" value="TruA/RsuA/RluB/E/F_N"/>
</dbReference>
<dbReference type="NCBIfam" id="TIGR00071">
    <property type="entry name" value="hisT_truA"/>
    <property type="match status" value="1"/>
</dbReference>
<accession>A0ABU0ASF9</accession>
<dbReference type="HAMAP" id="MF_00171">
    <property type="entry name" value="TruA"/>
    <property type="match status" value="1"/>
</dbReference>
<dbReference type="SUPFAM" id="SSF55120">
    <property type="entry name" value="Pseudouridine synthase"/>
    <property type="match status" value="1"/>
</dbReference>
<dbReference type="Pfam" id="PF01416">
    <property type="entry name" value="PseudoU_synth_1"/>
    <property type="match status" value="2"/>
</dbReference>
<dbReference type="PANTHER" id="PTHR11142">
    <property type="entry name" value="PSEUDOURIDYLATE SYNTHASE"/>
    <property type="match status" value="1"/>
</dbReference>
<comment type="similarity">
    <text evidence="1 4 5">Belongs to the tRNA pseudouridine synthase TruA family.</text>
</comment>
<dbReference type="InterPro" id="IPR020095">
    <property type="entry name" value="PsdUridine_synth_TruA_C"/>
</dbReference>
<dbReference type="EMBL" id="JAUSTN010000001">
    <property type="protein sequence ID" value="MDQ0274194.1"/>
    <property type="molecule type" value="Genomic_DNA"/>
</dbReference>
<evidence type="ECO:0000256" key="3">
    <source>
        <dbReference type="ARBA" id="ARBA00023235"/>
    </source>
</evidence>
<dbReference type="InterPro" id="IPR001406">
    <property type="entry name" value="PsdUridine_synth_TruA"/>
</dbReference>
<dbReference type="GO" id="GO:0160147">
    <property type="term" value="F:tRNA pseudouridine(38-40) synthase activity"/>
    <property type="evidence" value="ECO:0007669"/>
    <property type="project" value="UniProtKB-EC"/>
</dbReference>
<feature type="domain" description="Pseudouridine synthase I TruA alpha/beta" evidence="6">
    <location>
        <begin position="146"/>
        <end position="244"/>
    </location>
</feature>
<dbReference type="InterPro" id="IPR020103">
    <property type="entry name" value="PsdUridine_synth_cat_dom_sf"/>
</dbReference>